<evidence type="ECO:0000256" key="1">
    <source>
        <dbReference type="ARBA" id="ARBA00010211"/>
    </source>
</evidence>
<dbReference type="SUPFAM" id="SSF56529">
    <property type="entry name" value="FAH"/>
    <property type="match status" value="1"/>
</dbReference>
<gene>
    <name evidence="4" type="ORF">CC80DRAFT_525588</name>
</gene>
<evidence type="ECO:0000259" key="3">
    <source>
        <dbReference type="Pfam" id="PF01557"/>
    </source>
</evidence>
<accession>A0A6A5TWM8</accession>
<dbReference type="Gene3D" id="3.90.850.10">
    <property type="entry name" value="Fumarylacetoacetase-like, C-terminal domain"/>
    <property type="match status" value="1"/>
</dbReference>
<dbReference type="FunFam" id="3.90.850.10:FF:000002">
    <property type="entry name" value="2-hydroxyhepta-2,4-diene-1,7-dioate isomerase"/>
    <property type="match status" value="1"/>
</dbReference>
<dbReference type="GO" id="GO:0006107">
    <property type="term" value="P:oxaloacetate metabolic process"/>
    <property type="evidence" value="ECO:0007669"/>
    <property type="project" value="UniProtKB-ARBA"/>
</dbReference>
<keyword evidence="2" id="KW-0479">Metal-binding</keyword>
<organism evidence="4 5">
    <name type="scientific">Byssothecium circinans</name>
    <dbReference type="NCBI Taxonomy" id="147558"/>
    <lineage>
        <taxon>Eukaryota</taxon>
        <taxon>Fungi</taxon>
        <taxon>Dikarya</taxon>
        <taxon>Ascomycota</taxon>
        <taxon>Pezizomycotina</taxon>
        <taxon>Dothideomycetes</taxon>
        <taxon>Pleosporomycetidae</taxon>
        <taxon>Pleosporales</taxon>
        <taxon>Massarineae</taxon>
        <taxon>Massarinaceae</taxon>
        <taxon>Byssothecium</taxon>
    </lineage>
</organism>
<dbReference type="EMBL" id="ML976991">
    <property type="protein sequence ID" value="KAF1956838.1"/>
    <property type="molecule type" value="Genomic_DNA"/>
</dbReference>
<sequence>MGSMLTPTASGMPTTWDRLIRFIAKEDQAEHIGQPVDASLDIGAALASNREVKVHLYTGTSILDLSTQPTETTLTIATLLPPLAKTEVGTIRCIGLNYRKYAKEMNLSLPDYPTLFFKPSTCLGAPNAPLVIPHQATDAQADYEAELAIVIGKAAKNVRSEEAMEYVLGYTCSNDVTARKHQFRGAQWGFGKGFDGFAPIGPCIVSAQSIADPGEIELKTVLNGETMQQSLASDMIFSIPEIVAYLSQATTLEPGTVIMTGTPHGIGVSKDPPVCLKPRDDLRIVMSHGLGSLVNTVEYEKTPI</sequence>
<name>A0A6A5TWM8_9PLEO</name>
<dbReference type="InterPro" id="IPR011234">
    <property type="entry name" value="Fumarylacetoacetase-like_C"/>
</dbReference>
<dbReference type="GO" id="GO:0018773">
    <property type="term" value="F:acetylpyruvate hydrolase activity"/>
    <property type="evidence" value="ECO:0007669"/>
    <property type="project" value="TreeGrafter"/>
</dbReference>
<dbReference type="Proteomes" id="UP000800035">
    <property type="component" value="Unassembled WGS sequence"/>
</dbReference>
<reference evidence="4" key="1">
    <citation type="journal article" date="2020" name="Stud. Mycol.">
        <title>101 Dothideomycetes genomes: a test case for predicting lifestyles and emergence of pathogens.</title>
        <authorList>
            <person name="Haridas S."/>
            <person name="Albert R."/>
            <person name="Binder M."/>
            <person name="Bloem J."/>
            <person name="Labutti K."/>
            <person name="Salamov A."/>
            <person name="Andreopoulos B."/>
            <person name="Baker S."/>
            <person name="Barry K."/>
            <person name="Bills G."/>
            <person name="Bluhm B."/>
            <person name="Cannon C."/>
            <person name="Castanera R."/>
            <person name="Culley D."/>
            <person name="Daum C."/>
            <person name="Ezra D."/>
            <person name="Gonzalez J."/>
            <person name="Henrissat B."/>
            <person name="Kuo A."/>
            <person name="Liang C."/>
            <person name="Lipzen A."/>
            <person name="Lutzoni F."/>
            <person name="Magnuson J."/>
            <person name="Mondo S."/>
            <person name="Nolan M."/>
            <person name="Ohm R."/>
            <person name="Pangilinan J."/>
            <person name="Park H.-J."/>
            <person name="Ramirez L."/>
            <person name="Alfaro M."/>
            <person name="Sun H."/>
            <person name="Tritt A."/>
            <person name="Yoshinaga Y."/>
            <person name="Zwiers L.-H."/>
            <person name="Turgeon B."/>
            <person name="Goodwin S."/>
            <person name="Spatafora J."/>
            <person name="Crous P."/>
            <person name="Grigoriev I."/>
        </authorList>
    </citation>
    <scope>NUCLEOTIDE SEQUENCE</scope>
    <source>
        <strain evidence="4">CBS 675.92</strain>
    </source>
</reference>
<evidence type="ECO:0000256" key="2">
    <source>
        <dbReference type="ARBA" id="ARBA00022723"/>
    </source>
</evidence>
<dbReference type="PANTHER" id="PTHR11820">
    <property type="entry name" value="ACYLPYRUVASE"/>
    <property type="match status" value="1"/>
</dbReference>
<dbReference type="AlphaFoldDB" id="A0A6A5TWM8"/>
<evidence type="ECO:0000313" key="4">
    <source>
        <dbReference type="EMBL" id="KAF1956838.1"/>
    </source>
</evidence>
<comment type="similarity">
    <text evidence="1">Belongs to the FAH family.</text>
</comment>
<feature type="domain" description="Fumarylacetoacetase-like C-terminal" evidence="3">
    <location>
        <begin position="90"/>
        <end position="297"/>
    </location>
</feature>
<proteinExistence type="inferred from homology"/>
<protein>
    <submittedName>
        <fullName evidence="4">Fumarylacetoacetate hydrolase</fullName>
    </submittedName>
</protein>
<keyword evidence="4" id="KW-0378">Hydrolase</keyword>
<dbReference type="Pfam" id="PF01557">
    <property type="entry name" value="FAA_hydrolase"/>
    <property type="match status" value="1"/>
</dbReference>
<dbReference type="GO" id="GO:0050163">
    <property type="term" value="F:oxaloacetate tautomerase activity"/>
    <property type="evidence" value="ECO:0007669"/>
    <property type="project" value="UniProtKB-ARBA"/>
</dbReference>
<dbReference type="OrthoDB" id="411064at2759"/>
<dbReference type="GO" id="GO:0046872">
    <property type="term" value="F:metal ion binding"/>
    <property type="evidence" value="ECO:0007669"/>
    <property type="project" value="UniProtKB-KW"/>
</dbReference>
<evidence type="ECO:0000313" key="5">
    <source>
        <dbReference type="Proteomes" id="UP000800035"/>
    </source>
</evidence>
<dbReference type="PANTHER" id="PTHR11820:SF7">
    <property type="entry name" value="ACYLPYRUVASE FAHD1, MITOCHONDRIAL"/>
    <property type="match status" value="1"/>
</dbReference>
<keyword evidence="5" id="KW-1185">Reference proteome</keyword>
<dbReference type="InterPro" id="IPR036663">
    <property type="entry name" value="Fumarylacetoacetase_C_sf"/>
</dbReference>